<reference evidence="6 7" key="1">
    <citation type="submission" date="2023-03" db="EMBL/GenBank/DDBJ databases">
        <title>Thalassotalea loyana LMG 22536T draft genome sequence.</title>
        <authorList>
            <person name="Sawabe T."/>
        </authorList>
    </citation>
    <scope>NUCLEOTIDE SEQUENCE [LARGE SCALE GENOMIC DNA]</scope>
    <source>
        <strain evidence="6 7">LMG 22536</strain>
    </source>
</reference>
<evidence type="ECO:0000313" key="7">
    <source>
        <dbReference type="Proteomes" id="UP001157134"/>
    </source>
</evidence>
<keyword evidence="7" id="KW-1185">Reference proteome</keyword>
<evidence type="ECO:0000256" key="4">
    <source>
        <dbReference type="ARBA" id="ARBA00022970"/>
    </source>
</evidence>
<dbReference type="CDD" id="cd19978">
    <property type="entry name" value="PBP1_ABC_ligand_binding-like"/>
    <property type="match status" value="1"/>
</dbReference>
<keyword evidence="3" id="KW-0732">Signal</keyword>
<accession>A0ABQ6HCK8</accession>
<dbReference type="EMBL" id="BSSV01000001">
    <property type="protein sequence ID" value="GLX84201.1"/>
    <property type="molecule type" value="Genomic_DNA"/>
</dbReference>
<evidence type="ECO:0000256" key="3">
    <source>
        <dbReference type="ARBA" id="ARBA00022729"/>
    </source>
</evidence>
<name>A0ABQ6HCK8_9GAMM</name>
<organism evidence="6 7">
    <name type="scientific">Thalassotalea loyana</name>
    <dbReference type="NCBI Taxonomy" id="280483"/>
    <lineage>
        <taxon>Bacteria</taxon>
        <taxon>Pseudomonadati</taxon>
        <taxon>Pseudomonadota</taxon>
        <taxon>Gammaproteobacteria</taxon>
        <taxon>Alteromonadales</taxon>
        <taxon>Colwelliaceae</taxon>
        <taxon>Thalassotalea</taxon>
    </lineage>
</organism>
<dbReference type="PANTHER" id="PTHR47235">
    <property type="entry name" value="BLR6548 PROTEIN"/>
    <property type="match status" value="1"/>
</dbReference>
<keyword evidence="4" id="KW-0029">Amino-acid transport</keyword>
<gene>
    <name evidence="6" type="ORF">tloyanaT_04530</name>
</gene>
<proteinExistence type="inferred from homology"/>
<protein>
    <submittedName>
        <fullName evidence="6">ABC transporter substrate-binding protein</fullName>
    </submittedName>
</protein>
<dbReference type="Pfam" id="PF13458">
    <property type="entry name" value="Peripla_BP_6"/>
    <property type="match status" value="1"/>
</dbReference>
<comment type="similarity">
    <text evidence="1">Belongs to the leucine-binding protein family.</text>
</comment>
<sequence>MLYLCSFNSFSHQDDKILLGVSNATSGPTAQLGSKLNLGAAKYFERLNGEGGIHGQLIEMIKTDDGYEPYLTKKNTDILLKNFEIFALFNYVGTPTSHAVFNKVKKENLLYFTPFTGAQFLRGDDAPSIINYRASYQDEVERHVDFLVVQKKIRQIGILVQADQFGSTVEQEYIRALAKHNIKPKIITRYRRNTADIQWALTKLMRNGVEAVGVAGTYEPVAELISLAFQKQFTPYFVSVSFVSSRDLFAAINSQIGDSSIDLLVTEVVPEPSNCQATLCQMFRKDFSDNKAIWHERVIFEGYVNAHLFSQLAKRCKPKATKACVTEQINKIKKKKSFLPDYPLLDEVSGERVFLNHYLPLNQPK</sequence>
<dbReference type="InterPro" id="IPR000709">
    <property type="entry name" value="Leu_Ile_Val-bd"/>
</dbReference>
<dbReference type="PANTHER" id="PTHR47235:SF1">
    <property type="entry name" value="BLR6548 PROTEIN"/>
    <property type="match status" value="1"/>
</dbReference>
<feature type="domain" description="Leucine-binding protein" evidence="5">
    <location>
        <begin position="18"/>
        <end position="333"/>
    </location>
</feature>
<dbReference type="Proteomes" id="UP001157134">
    <property type="component" value="Unassembled WGS sequence"/>
</dbReference>
<evidence type="ECO:0000256" key="1">
    <source>
        <dbReference type="ARBA" id="ARBA00010062"/>
    </source>
</evidence>
<dbReference type="InterPro" id="IPR028081">
    <property type="entry name" value="Leu-bd"/>
</dbReference>
<evidence type="ECO:0000256" key="2">
    <source>
        <dbReference type="ARBA" id="ARBA00022448"/>
    </source>
</evidence>
<dbReference type="InterPro" id="IPR028082">
    <property type="entry name" value="Peripla_BP_I"/>
</dbReference>
<dbReference type="PRINTS" id="PR00337">
    <property type="entry name" value="LEUILEVALBP"/>
</dbReference>
<dbReference type="SUPFAM" id="SSF53822">
    <property type="entry name" value="Periplasmic binding protein-like I"/>
    <property type="match status" value="1"/>
</dbReference>
<evidence type="ECO:0000259" key="5">
    <source>
        <dbReference type="Pfam" id="PF13458"/>
    </source>
</evidence>
<dbReference type="Gene3D" id="3.40.50.2300">
    <property type="match status" value="2"/>
</dbReference>
<comment type="caution">
    <text evidence="6">The sequence shown here is derived from an EMBL/GenBank/DDBJ whole genome shotgun (WGS) entry which is preliminary data.</text>
</comment>
<keyword evidence="2" id="KW-0813">Transport</keyword>
<evidence type="ECO:0000313" key="6">
    <source>
        <dbReference type="EMBL" id="GLX84201.1"/>
    </source>
</evidence>